<feature type="binding site" evidence="11">
    <location>
        <begin position="12"/>
        <end position="15"/>
    </location>
    <ligand>
        <name>ATP</name>
        <dbReference type="ChEBI" id="CHEBI:30616"/>
    </ligand>
</feature>
<evidence type="ECO:0000256" key="2">
    <source>
        <dbReference type="ARBA" id="ARBA00004791"/>
    </source>
</evidence>
<dbReference type="CDD" id="cd04254">
    <property type="entry name" value="AAK_UMPK-PyrH-Ec"/>
    <property type="match status" value="1"/>
</dbReference>
<comment type="catalytic activity">
    <reaction evidence="10 11">
        <text>UMP + ATP = UDP + ADP</text>
        <dbReference type="Rhea" id="RHEA:24400"/>
        <dbReference type="ChEBI" id="CHEBI:30616"/>
        <dbReference type="ChEBI" id="CHEBI:57865"/>
        <dbReference type="ChEBI" id="CHEBI:58223"/>
        <dbReference type="ChEBI" id="CHEBI:456216"/>
        <dbReference type="EC" id="2.7.4.22"/>
    </reaction>
</comment>
<gene>
    <name evidence="11" type="primary">pyrH</name>
    <name evidence="13" type="ORF">DDQ50_06785</name>
</gene>
<keyword evidence="8 11" id="KW-0067">ATP-binding</keyword>
<dbReference type="PANTHER" id="PTHR42833">
    <property type="entry name" value="URIDYLATE KINASE"/>
    <property type="match status" value="1"/>
</dbReference>
<dbReference type="SUPFAM" id="SSF53633">
    <property type="entry name" value="Carbamate kinase-like"/>
    <property type="match status" value="1"/>
</dbReference>
<feature type="binding site" evidence="11">
    <location>
        <begin position="133"/>
        <end position="140"/>
    </location>
    <ligand>
        <name>UMP</name>
        <dbReference type="ChEBI" id="CHEBI:57865"/>
    </ligand>
</feature>
<comment type="subcellular location">
    <subcellularLocation>
        <location evidence="1 11">Cytoplasm</location>
    </subcellularLocation>
</comment>
<dbReference type="Proteomes" id="UP000244893">
    <property type="component" value="Unassembled WGS sequence"/>
</dbReference>
<dbReference type="GO" id="GO:0044210">
    <property type="term" value="P:'de novo' CTP biosynthetic process"/>
    <property type="evidence" value="ECO:0007669"/>
    <property type="project" value="UniProtKB-UniRule"/>
</dbReference>
<dbReference type="InterPro" id="IPR036393">
    <property type="entry name" value="AceGlu_kinase-like_sf"/>
</dbReference>
<comment type="subunit">
    <text evidence="11">Homohexamer.</text>
</comment>
<feature type="binding site" evidence="11">
    <location>
        <position position="52"/>
    </location>
    <ligand>
        <name>UMP</name>
        <dbReference type="ChEBI" id="CHEBI:57865"/>
    </ligand>
</feature>
<evidence type="ECO:0000256" key="10">
    <source>
        <dbReference type="ARBA" id="ARBA00047767"/>
    </source>
</evidence>
<dbReference type="AlphaFoldDB" id="A0A2V1HZG5"/>
<feature type="binding site" evidence="11">
    <location>
        <position position="72"/>
    </location>
    <ligand>
        <name>UMP</name>
        <dbReference type="ChEBI" id="CHEBI:57865"/>
    </ligand>
</feature>
<comment type="caution">
    <text evidence="11">Lacks conserved residue(s) required for the propagation of feature annotation.</text>
</comment>
<dbReference type="GO" id="GO:0006225">
    <property type="term" value="P:UDP biosynthetic process"/>
    <property type="evidence" value="ECO:0007669"/>
    <property type="project" value="TreeGrafter"/>
</dbReference>
<dbReference type="RefSeq" id="WP_116755868.1">
    <property type="nucleotide sequence ID" value="NZ_JBHUEX010000001.1"/>
</dbReference>
<keyword evidence="14" id="KW-1185">Reference proteome</keyword>
<keyword evidence="6 11" id="KW-0547">Nucleotide-binding</keyword>
<dbReference type="InterPro" id="IPR001048">
    <property type="entry name" value="Asp/Glu/Uridylate_kinase"/>
</dbReference>
<feature type="domain" description="Aspartate/glutamate/uridylate kinase" evidence="12">
    <location>
        <begin position="8"/>
        <end position="214"/>
    </location>
</feature>
<dbReference type="OrthoDB" id="9807458at2"/>
<keyword evidence="9 11" id="KW-0665">Pyrimidine biosynthesis</keyword>
<comment type="caution">
    <text evidence="13">The sequence shown here is derived from an EMBL/GenBank/DDBJ whole genome shotgun (WGS) entry which is preliminary data.</text>
</comment>
<dbReference type="PIRSF" id="PIRSF005650">
    <property type="entry name" value="Uridylate_kin"/>
    <property type="match status" value="1"/>
</dbReference>
<evidence type="ECO:0000256" key="6">
    <source>
        <dbReference type="ARBA" id="ARBA00022741"/>
    </source>
</evidence>
<evidence type="ECO:0000256" key="3">
    <source>
        <dbReference type="ARBA" id="ARBA00007614"/>
    </source>
</evidence>
<dbReference type="Gene3D" id="3.40.1160.10">
    <property type="entry name" value="Acetylglutamate kinase-like"/>
    <property type="match status" value="1"/>
</dbReference>
<dbReference type="UniPathway" id="UPA00159">
    <property type="reaction ID" value="UER00275"/>
</dbReference>
<accession>A0A2V1HZG5</accession>
<dbReference type="InterPro" id="IPR011817">
    <property type="entry name" value="Uridylate_kinase"/>
</dbReference>
<dbReference type="EC" id="2.7.4.22" evidence="11"/>
<proteinExistence type="inferred from homology"/>
<dbReference type="Pfam" id="PF00696">
    <property type="entry name" value="AA_kinase"/>
    <property type="match status" value="1"/>
</dbReference>
<dbReference type="EMBL" id="QEOP01000001">
    <property type="protein sequence ID" value="PVZ96134.1"/>
    <property type="molecule type" value="Genomic_DNA"/>
</dbReference>
<evidence type="ECO:0000313" key="14">
    <source>
        <dbReference type="Proteomes" id="UP000244893"/>
    </source>
</evidence>
<comment type="activity regulation">
    <text evidence="11">Inhibited by UTP.</text>
</comment>
<feature type="binding site" evidence="11">
    <location>
        <position position="57"/>
    </location>
    <ligand>
        <name>ATP</name>
        <dbReference type="ChEBI" id="CHEBI:30616"/>
    </ligand>
</feature>
<comment type="similarity">
    <text evidence="3 11">Belongs to the UMP kinase family.</text>
</comment>
<dbReference type="GO" id="GO:0033862">
    <property type="term" value="F:UMP kinase activity"/>
    <property type="evidence" value="ECO:0007669"/>
    <property type="project" value="UniProtKB-EC"/>
</dbReference>
<evidence type="ECO:0000256" key="11">
    <source>
        <dbReference type="HAMAP-Rule" id="MF_01220"/>
    </source>
</evidence>
<evidence type="ECO:0000313" key="13">
    <source>
        <dbReference type="EMBL" id="PVZ96134.1"/>
    </source>
</evidence>
<evidence type="ECO:0000259" key="12">
    <source>
        <dbReference type="Pfam" id="PF00696"/>
    </source>
</evidence>
<name>A0A2V1HZG5_9MICO</name>
<dbReference type="HAMAP" id="MF_01220_B">
    <property type="entry name" value="PyrH_B"/>
    <property type="match status" value="1"/>
</dbReference>
<organism evidence="13 14">
    <name type="scientific">Amnibacterium flavum</name>
    <dbReference type="NCBI Taxonomy" id="2173173"/>
    <lineage>
        <taxon>Bacteria</taxon>
        <taxon>Bacillati</taxon>
        <taxon>Actinomycetota</taxon>
        <taxon>Actinomycetes</taxon>
        <taxon>Micrococcales</taxon>
        <taxon>Microbacteriaceae</taxon>
        <taxon>Amnibacterium</taxon>
    </lineage>
</organism>
<comment type="function">
    <text evidence="11">Catalyzes the reversible phosphorylation of UMP to UDP.</text>
</comment>
<protein>
    <recommendedName>
        <fullName evidence="11">Uridylate kinase</fullName>
        <shortName evidence="11">UK</shortName>
        <ecNumber evidence="11">2.7.4.22</ecNumber>
    </recommendedName>
    <alternativeName>
        <fullName evidence="11">Uridine monophosphate kinase</fullName>
        <shortName evidence="11">UMP kinase</shortName>
        <shortName evidence="11">UMPK</shortName>
    </alternativeName>
</protein>
<keyword evidence="5 11" id="KW-0808">Transferase</keyword>
<dbReference type="GO" id="GO:0005524">
    <property type="term" value="F:ATP binding"/>
    <property type="evidence" value="ECO:0007669"/>
    <property type="project" value="UniProtKB-KW"/>
</dbReference>
<keyword evidence="7 11" id="KW-0418">Kinase</keyword>
<dbReference type="NCBIfam" id="TIGR02075">
    <property type="entry name" value="pyrH_bact"/>
    <property type="match status" value="1"/>
</dbReference>
<evidence type="ECO:0000256" key="4">
    <source>
        <dbReference type="ARBA" id="ARBA00022490"/>
    </source>
</evidence>
<dbReference type="GO" id="GO:0005737">
    <property type="term" value="C:cytoplasm"/>
    <property type="evidence" value="ECO:0007669"/>
    <property type="project" value="UniProtKB-SubCell"/>
</dbReference>
<evidence type="ECO:0000256" key="9">
    <source>
        <dbReference type="ARBA" id="ARBA00022975"/>
    </source>
</evidence>
<evidence type="ECO:0000256" key="1">
    <source>
        <dbReference type="ARBA" id="ARBA00004496"/>
    </source>
</evidence>
<dbReference type="FunFam" id="3.40.1160.10:FF:000001">
    <property type="entry name" value="Uridylate kinase"/>
    <property type="match status" value="1"/>
</dbReference>
<evidence type="ECO:0000256" key="8">
    <source>
        <dbReference type="ARBA" id="ARBA00022840"/>
    </source>
</evidence>
<reference evidence="13 14" key="1">
    <citation type="submission" date="2018-05" db="EMBL/GenBank/DDBJ databases">
        <title>Amnibacterium sp. M8JJ-5, whole genome shotgun sequence.</title>
        <authorList>
            <person name="Tuo L."/>
        </authorList>
    </citation>
    <scope>NUCLEOTIDE SEQUENCE [LARGE SCALE GENOMIC DNA]</scope>
    <source>
        <strain evidence="13 14">M8JJ-5</strain>
    </source>
</reference>
<feature type="binding site" evidence="11">
    <location>
        <position position="53"/>
    </location>
    <ligand>
        <name>ATP</name>
        <dbReference type="ChEBI" id="CHEBI:30616"/>
    </ligand>
</feature>
<dbReference type="PANTHER" id="PTHR42833:SF4">
    <property type="entry name" value="URIDYLATE KINASE PUMPKIN, CHLOROPLASTIC"/>
    <property type="match status" value="1"/>
</dbReference>
<feature type="binding site" evidence="11">
    <location>
        <position position="161"/>
    </location>
    <ligand>
        <name>ATP</name>
        <dbReference type="ChEBI" id="CHEBI:30616"/>
    </ligand>
</feature>
<sequence>MTTSARRRVLLKLSGEAFGNGALGVDPEVIMGLAREIAEAAKTAEIAIVVGGGNFFRGAQLQQEGMERGRADYMGMLGTVMNALALQDFLEQAGVETRVQSAIAMTQIAEPYIPRRAIRHLEKGRVVIFGAGAGLPYFSTDTVSAQRALEIRADVVLVAKNGVDGVYSADPRVDPDAVKLDRVTYIDALQKGLKVVDSTAFSLCMDNGMDMVVFGIDGPGNVTHAILGDQEIGTLVTA</sequence>
<keyword evidence="4 11" id="KW-0963">Cytoplasm</keyword>
<feature type="binding site" evidence="11">
    <location>
        <position position="167"/>
    </location>
    <ligand>
        <name>ATP</name>
        <dbReference type="ChEBI" id="CHEBI:30616"/>
    </ligand>
</feature>
<evidence type="ECO:0000256" key="5">
    <source>
        <dbReference type="ARBA" id="ARBA00022679"/>
    </source>
</evidence>
<feature type="binding site" evidence="11">
    <location>
        <position position="170"/>
    </location>
    <ligand>
        <name>ATP</name>
        <dbReference type="ChEBI" id="CHEBI:30616"/>
    </ligand>
</feature>
<evidence type="ECO:0000256" key="7">
    <source>
        <dbReference type="ARBA" id="ARBA00022777"/>
    </source>
</evidence>
<dbReference type="InterPro" id="IPR015963">
    <property type="entry name" value="Uridylate_kinase_bac"/>
</dbReference>
<comment type="pathway">
    <text evidence="2 11">Pyrimidine metabolism; CTP biosynthesis via de novo pathway; UDP from UMP (UMPK route): step 1/1.</text>
</comment>